<dbReference type="InterPro" id="IPR019642">
    <property type="entry name" value="DUF2507"/>
</dbReference>
<dbReference type="EMBL" id="JBHUFF010000018">
    <property type="protein sequence ID" value="MFD1800156.1"/>
    <property type="molecule type" value="Genomic_DNA"/>
</dbReference>
<evidence type="ECO:0000256" key="1">
    <source>
        <dbReference type="SAM" id="MobiDB-lite"/>
    </source>
</evidence>
<protein>
    <submittedName>
        <fullName evidence="2">YslB family protein</fullName>
    </submittedName>
</protein>
<dbReference type="Gene3D" id="3.30.1380.20">
    <property type="entry name" value="Trafficking protein particle complex subunit 3"/>
    <property type="match status" value="1"/>
</dbReference>
<evidence type="ECO:0000313" key="3">
    <source>
        <dbReference type="Proteomes" id="UP001597285"/>
    </source>
</evidence>
<reference evidence="3" key="1">
    <citation type="journal article" date="2019" name="Int. J. Syst. Evol. Microbiol.">
        <title>The Global Catalogue of Microorganisms (GCM) 10K type strain sequencing project: providing services to taxonomists for standard genome sequencing and annotation.</title>
        <authorList>
            <consortium name="The Broad Institute Genomics Platform"/>
            <consortium name="The Broad Institute Genome Sequencing Center for Infectious Disease"/>
            <person name="Wu L."/>
            <person name="Ma J."/>
        </authorList>
    </citation>
    <scope>NUCLEOTIDE SEQUENCE [LARGE SCALE GENOMIC DNA]</scope>
    <source>
        <strain evidence="3">KCTC 42143</strain>
    </source>
</reference>
<dbReference type="InterPro" id="IPR024096">
    <property type="entry name" value="NO_sig/Golgi_transp_ligand-bd"/>
</dbReference>
<proteinExistence type="predicted"/>
<name>A0ABW4NQV5_9LACT</name>
<comment type="caution">
    <text evidence="2">The sequence shown here is derived from an EMBL/GenBank/DDBJ whole genome shotgun (WGS) entry which is preliminary data.</text>
</comment>
<accession>A0ABW4NQV5</accession>
<dbReference type="Pfam" id="PF10702">
    <property type="entry name" value="DUF2507"/>
    <property type="match status" value="1"/>
</dbReference>
<dbReference type="RefSeq" id="WP_082664244.1">
    <property type="nucleotide sequence ID" value="NZ_JBHSQC010000006.1"/>
</dbReference>
<dbReference type="SUPFAM" id="SSF111126">
    <property type="entry name" value="Ligand-binding domain in the NO signalling and Golgi transport"/>
    <property type="match status" value="1"/>
</dbReference>
<evidence type="ECO:0000313" key="2">
    <source>
        <dbReference type="EMBL" id="MFD1800156.1"/>
    </source>
</evidence>
<organism evidence="2 3">
    <name type="scientific">Carnobacterium antarcticum</name>
    <dbReference type="NCBI Taxonomy" id="2126436"/>
    <lineage>
        <taxon>Bacteria</taxon>
        <taxon>Bacillati</taxon>
        <taxon>Bacillota</taxon>
        <taxon>Bacilli</taxon>
        <taxon>Lactobacillales</taxon>
        <taxon>Carnobacteriaceae</taxon>
        <taxon>Carnobacterium</taxon>
    </lineage>
</organism>
<keyword evidence="3" id="KW-1185">Reference proteome</keyword>
<dbReference type="Proteomes" id="UP001597285">
    <property type="component" value="Unassembled WGS sequence"/>
</dbReference>
<feature type="region of interest" description="Disordered" evidence="1">
    <location>
        <begin position="209"/>
        <end position="248"/>
    </location>
</feature>
<gene>
    <name evidence="2" type="ORF">ACFSBK_09905</name>
</gene>
<sequence>MKDQKTTIDLNELHGTVPLFGYALIRDALIPNLLGKETNEMLYWAGKELARQYPLSSFQDNVLFFEKTGFGTLSLMNQRKNTTLYSLSGAIVTERLTAVLQPSFNLEAGFLAEQVQQQEGLYTEAIYEVNVKKKEVILTLQWDTKDRVSITESINPFIISEAENKPAEMVDSVLAGVADSNEKKESTLEKMDKEFAEPIAEAIDETLEELLDENGESDSHPAEDTEFTAEESSVFEHFPTRSSKHKKI</sequence>